<gene>
    <name evidence="2" type="ORF">E5S66_12955</name>
</gene>
<evidence type="ECO:0000256" key="1">
    <source>
        <dbReference type="SAM" id="MobiDB-lite"/>
    </source>
</evidence>
<sequence length="503" mass="55399">MAWRDVIQGGPALPALLGADLEPYPYISGYGLLRRMTQLGRLMGGELTALGIRNRVTSDALTATQRPGAPKSGLLHALGLRATRVGDYWSPEVWSPLRTGRVLERHNLPLRDCPLCAAHGYHCALFQLPFIDRCPWHAAKLHAGCPQCGRTCWARFHPDLRLGRCECGYDAFEVRTASINMWHFPAAEVDAWASRFLHWAAEERKSRLLVVPAPHTDWMPGYAALARQSLELEGMLTTAKPTAELEEFSDAGQEPPEGEFWSWSLLGGERPLTFVPLPASMHAKLAQATLDAVAAFPADTPTPHELATLNGLEEGQTLQQNLVNRPEYLIAPHGLSSDQNTWLNLSAVDPTAASFCGELLDRVISGLDVRDDGCSRSLQAARSHALDGVPGRRHVTRALEAILARAYSQGLENVLRSMMTGGKAPARQRWVLPTAEIVIGNEVIRSVRVCWTPTRPPPFRRTVDIPTSISPAPKHKTGSKPSATQLRTRNRLARRAGKVRQKK</sequence>
<evidence type="ECO:0000313" key="3">
    <source>
        <dbReference type="Proteomes" id="UP000308508"/>
    </source>
</evidence>
<dbReference type="Proteomes" id="UP000308508">
    <property type="component" value="Unassembled WGS sequence"/>
</dbReference>
<keyword evidence="3" id="KW-1185">Reference proteome</keyword>
<evidence type="ECO:0008006" key="4">
    <source>
        <dbReference type="Google" id="ProtNLM"/>
    </source>
</evidence>
<proteinExistence type="predicted"/>
<comment type="caution">
    <text evidence="2">The sequence shown here is derived from an EMBL/GenBank/DDBJ whole genome shotgun (WGS) entry which is preliminary data.</text>
</comment>
<protein>
    <recommendedName>
        <fullName evidence="4">TniQ family protein</fullName>
    </recommendedName>
</protein>
<feature type="compositionally biased region" description="Basic residues" evidence="1">
    <location>
        <begin position="488"/>
        <end position="503"/>
    </location>
</feature>
<accession>A0A5R9PD85</accession>
<name>A0A5R9PD85_9GAMM</name>
<organism evidence="2 3">
    <name type="scientific">Thermomonas fusca</name>
    <dbReference type="NCBI Taxonomy" id="215690"/>
    <lineage>
        <taxon>Bacteria</taxon>
        <taxon>Pseudomonadati</taxon>
        <taxon>Pseudomonadota</taxon>
        <taxon>Gammaproteobacteria</taxon>
        <taxon>Lysobacterales</taxon>
        <taxon>Lysobacteraceae</taxon>
        <taxon>Thermomonas</taxon>
    </lineage>
</organism>
<feature type="region of interest" description="Disordered" evidence="1">
    <location>
        <begin position="461"/>
        <end position="503"/>
    </location>
</feature>
<dbReference type="AlphaFoldDB" id="A0A5R9PD85"/>
<dbReference type="EMBL" id="SROY01000008">
    <property type="protein sequence ID" value="TLX20718.1"/>
    <property type="molecule type" value="Genomic_DNA"/>
</dbReference>
<reference evidence="2 3" key="1">
    <citation type="submission" date="2019-04" db="EMBL/GenBank/DDBJ databases">
        <authorList>
            <person name="Grouzdev D.S."/>
            <person name="Nazina T.N."/>
        </authorList>
    </citation>
    <scope>NUCLEOTIDE SEQUENCE [LARGE SCALE GENOMIC DNA]</scope>
    <source>
        <strain evidence="2 3">SHC 3-19</strain>
    </source>
</reference>
<evidence type="ECO:0000313" key="2">
    <source>
        <dbReference type="EMBL" id="TLX20718.1"/>
    </source>
</evidence>